<protein>
    <submittedName>
        <fullName evidence="1">Uncharacterized protein</fullName>
    </submittedName>
</protein>
<keyword evidence="2" id="KW-1185">Reference proteome</keyword>
<accession>A0ABW5NU67</accession>
<dbReference type="Proteomes" id="UP001597480">
    <property type="component" value="Unassembled WGS sequence"/>
</dbReference>
<gene>
    <name evidence="1" type="ORF">ACFSR3_10945</name>
</gene>
<sequence length="126" mass="14305">MKVFHFTLFIVFTLSLYSCHGDREDEATSIQYRITAEETILSEAAYRSADGSIRIAQGLDGLTLWHTTEFVSDDFDAHLKATFDNVFASGKSYKLWCFVEGELVLLKEGIAPPMERTTVELNYSHQ</sequence>
<evidence type="ECO:0000313" key="1">
    <source>
        <dbReference type="EMBL" id="MFD2602574.1"/>
    </source>
</evidence>
<reference evidence="2" key="1">
    <citation type="journal article" date="2019" name="Int. J. Syst. Evol. Microbiol.">
        <title>The Global Catalogue of Microorganisms (GCM) 10K type strain sequencing project: providing services to taxonomists for standard genome sequencing and annotation.</title>
        <authorList>
            <consortium name="The Broad Institute Genomics Platform"/>
            <consortium name="The Broad Institute Genome Sequencing Center for Infectious Disease"/>
            <person name="Wu L."/>
            <person name="Ma J."/>
        </authorList>
    </citation>
    <scope>NUCLEOTIDE SEQUENCE [LARGE SCALE GENOMIC DNA]</scope>
    <source>
        <strain evidence="2">KCTC 42107</strain>
    </source>
</reference>
<dbReference type="PROSITE" id="PS51257">
    <property type="entry name" value="PROKAR_LIPOPROTEIN"/>
    <property type="match status" value="1"/>
</dbReference>
<organism evidence="1 2">
    <name type="scientific">Flavobacterium suzhouense</name>
    <dbReference type="NCBI Taxonomy" id="1529638"/>
    <lineage>
        <taxon>Bacteria</taxon>
        <taxon>Pseudomonadati</taxon>
        <taxon>Bacteroidota</taxon>
        <taxon>Flavobacteriia</taxon>
        <taxon>Flavobacteriales</taxon>
        <taxon>Flavobacteriaceae</taxon>
        <taxon>Flavobacterium</taxon>
    </lineage>
</organism>
<name>A0ABW5NU67_9FLAO</name>
<dbReference type="RefSeq" id="WP_379820998.1">
    <property type="nucleotide sequence ID" value="NZ_JBHUMD010000026.1"/>
</dbReference>
<evidence type="ECO:0000313" key="2">
    <source>
        <dbReference type="Proteomes" id="UP001597480"/>
    </source>
</evidence>
<comment type="caution">
    <text evidence="1">The sequence shown here is derived from an EMBL/GenBank/DDBJ whole genome shotgun (WGS) entry which is preliminary data.</text>
</comment>
<proteinExistence type="predicted"/>
<dbReference type="EMBL" id="JBHUMD010000026">
    <property type="protein sequence ID" value="MFD2602574.1"/>
    <property type="molecule type" value="Genomic_DNA"/>
</dbReference>